<dbReference type="RefSeq" id="WP_138185347.1">
    <property type="nucleotide sequence ID" value="NZ_LS992241.1"/>
</dbReference>
<dbReference type="SMART" id="SM00850">
    <property type="entry name" value="LytTR"/>
    <property type="match status" value="1"/>
</dbReference>
<dbReference type="GO" id="GO:0003677">
    <property type="term" value="F:DNA binding"/>
    <property type="evidence" value="ECO:0007669"/>
    <property type="project" value="InterPro"/>
</dbReference>
<dbReference type="Proteomes" id="UP000304148">
    <property type="component" value="Chromosome"/>
</dbReference>
<proteinExistence type="predicted"/>
<protein>
    <submittedName>
        <fullName evidence="2">Response regulator receiver protein</fullName>
    </submittedName>
</protein>
<sequence length="145" mass="17055">MKISIEEIDIQKEEEIIIRCHEVTDEIMSLIKRIKLKNKMLMGFQEDTIHQIKLSDVYYFESVDNKVFMYCKDKVFEAKQKLYELEQIVEGKKFFRASKSSILNIAKISYIKPSISGRFEARMDNGETVMVSRQYVPILKSMLGL</sequence>
<dbReference type="InterPro" id="IPR007492">
    <property type="entry name" value="LytTR_DNA-bd_dom"/>
</dbReference>
<reference evidence="3" key="1">
    <citation type="submission" date="2018-08" db="EMBL/GenBank/DDBJ databases">
        <authorList>
            <person name="Chevrot R."/>
        </authorList>
    </citation>
    <scope>NUCLEOTIDE SEQUENCE [LARGE SCALE GENOMIC DNA]</scope>
</reference>
<dbReference type="EMBL" id="LS992241">
    <property type="protein sequence ID" value="SYX83242.1"/>
    <property type="molecule type" value="Genomic_DNA"/>
</dbReference>
<dbReference type="PROSITE" id="PS50930">
    <property type="entry name" value="HTH_LYTTR"/>
    <property type="match status" value="1"/>
</dbReference>
<dbReference type="Pfam" id="PF04397">
    <property type="entry name" value="LytTR"/>
    <property type="match status" value="1"/>
</dbReference>
<dbReference type="Gene3D" id="2.40.50.1020">
    <property type="entry name" value="LytTr DNA-binding domain"/>
    <property type="match status" value="1"/>
</dbReference>
<dbReference type="PANTHER" id="PTHR37299:SF4">
    <property type="entry name" value="TRANSCRIPTIONAL REGULATOR"/>
    <property type="match status" value="1"/>
</dbReference>
<evidence type="ECO:0000259" key="1">
    <source>
        <dbReference type="PROSITE" id="PS50930"/>
    </source>
</evidence>
<evidence type="ECO:0000313" key="2">
    <source>
        <dbReference type="EMBL" id="SYX83242.1"/>
    </source>
</evidence>
<organism evidence="2 3">
    <name type="scientific">Paenibacillus alvei</name>
    <name type="common">Bacillus alvei</name>
    <dbReference type="NCBI Taxonomy" id="44250"/>
    <lineage>
        <taxon>Bacteria</taxon>
        <taxon>Bacillati</taxon>
        <taxon>Bacillota</taxon>
        <taxon>Bacilli</taxon>
        <taxon>Bacillales</taxon>
        <taxon>Paenibacillaceae</taxon>
        <taxon>Paenibacillus</taxon>
    </lineage>
</organism>
<name>A0A383R9I2_PAEAL</name>
<dbReference type="PANTHER" id="PTHR37299">
    <property type="entry name" value="TRANSCRIPTIONAL REGULATOR-RELATED"/>
    <property type="match status" value="1"/>
</dbReference>
<evidence type="ECO:0000313" key="3">
    <source>
        <dbReference type="Proteomes" id="UP000304148"/>
    </source>
</evidence>
<accession>A0A383R9I2</accession>
<dbReference type="InterPro" id="IPR046947">
    <property type="entry name" value="LytR-like"/>
</dbReference>
<dbReference type="GO" id="GO:0000156">
    <property type="term" value="F:phosphorelay response regulator activity"/>
    <property type="evidence" value="ECO:0007669"/>
    <property type="project" value="InterPro"/>
</dbReference>
<gene>
    <name evidence="2" type="ORF">PBLR_11664</name>
</gene>
<dbReference type="AlphaFoldDB" id="A0A383R9I2"/>
<feature type="domain" description="HTH LytTR-type" evidence="1">
    <location>
        <begin position="46"/>
        <end position="145"/>
    </location>
</feature>